<keyword evidence="1" id="KW-0472">Membrane</keyword>
<dbReference type="AlphaFoldDB" id="A0A699JK69"/>
<keyword evidence="1" id="KW-0812">Transmembrane</keyword>
<name>A0A699JK69_TANCI</name>
<sequence length="231" mass="24607">MISRAKQSCLALNSQLFYGGVGKTCDVRGSSCGGGGVVGGGDGGVGSASSARTSLSTTSSATTLSTSAAACYDKDVILEEVEVKKNANVQGRPKESQAKVYHIDLKLADKVLSMQDDVKEPAEFQEVTEVVTTAKLMTKVVTAATTTITAAALITASTIIVALTAARRRKWVVIKDPEETTALSIIIHTKPKSKDKGKGIMVQEHKPLKKKAQIEQDEAYTRELEAEQQEY</sequence>
<reference evidence="2" key="1">
    <citation type="journal article" date="2019" name="Sci. Rep.">
        <title>Draft genome of Tanacetum cinerariifolium, the natural source of mosquito coil.</title>
        <authorList>
            <person name="Yamashiro T."/>
            <person name="Shiraishi A."/>
            <person name="Satake H."/>
            <person name="Nakayama K."/>
        </authorList>
    </citation>
    <scope>NUCLEOTIDE SEQUENCE</scope>
</reference>
<evidence type="ECO:0000256" key="1">
    <source>
        <dbReference type="SAM" id="Phobius"/>
    </source>
</evidence>
<proteinExistence type="predicted"/>
<comment type="caution">
    <text evidence="2">The sequence shown here is derived from an EMBL/GenBank/DDBJ whole genome shotgun (WGS) entry which is preliminary data.</text>
</comment>
<evidence type="ECO:0000313" key="2">
    <source>
        <dbReference type="EMBL" id="GFA37193.1"/>
    </source>
</evidence>
<gene>
    <name evidence="2" type="ORF">Tci_609165</name>
</gene>
<feature type="transmembrane region" description="Helical" evidence="1">
    <location>
        <begin position="140"/>
        <end position="165"/>
    </location>
</feature>
<accession>A0A699JK69</accession>
<protein>
    <submittedName>
        <fullName evidence="2">Uncharacterized protein</fullName>
    </submittedName>
</protein>
<organism evidence="2">
    <name type="scientific">Tanacetum cinerariifolium</name>
    <name type="common">Dalmatian daisy</name>
    <name type="synonym">Chrysanthemum cinerariifolium</name>
    <dbReference type="NCBI Taxonomy" id="118510"/>
    <lineage>
        <taxon>Eukaryota</taxon>
        <taxon>Viridiplantae</taxon>
        <taxon>Streptophyta</taxon>
        <taxon>Embryophyta</taxon>
        <taxon>Tracheophyta</taxon>
        <taxon>Spermatophyta</taxon>
        <taxon>Magnoliopsida</taxon>
        <taxon>eudicotyledons</taxon>
        <taxon>Gunneridae</taxon>
        <taxon>Pentapetalae</taxon>
        <taxon>asterids</taxon>
        <taxon>campanulids</taxon>
        <taxon>Asterales</taxon>
        <taxon>Asteraceae</taxon>
        <taxon>Asteroideae</taxon>
        <taxon>Anthemideae</taxon>
        <taxon>Anthemidinae</taxon>
        <taxon>Tanacetum</taxon>
    </lineage>
</organism>
<dbReference type="EMBL" id="BKCJ010412745">
    <property type="protein sequence ID" value="GFA37193.1"/>
    <property type="molecule type" value="Genomic_DNA"/>
</dbReference>
<keyword evidence="1" id="KW-1133">Transmembrane helix</keyword>